<feature type="signal peptide" evidence="1">
    <location>
        <begin position="1"/>
        <end position="36"/>
    </location>
</feature>
<reference evidence="3 4" key="1">
    <citation type="submission" date="2016-04" db="EMBL/GenBank/DDBJ databases">
        <title>Complete genome sequence of Dokdonella koreensis DS-123T.</title>
        <authorList>
            <person name="Kim J.F."/>
            <person name="Lee H."/>
            <person name="Kwak M.-J."/>
        </authorList>
    </citation>
    <scope>NUCLEOTIDE SEQUENCE [LARGE SCALE GENOMIC DNA]</scope>
    <source>
        <strain evidence="3 4">DS-123</strain>
    </source>
</reference>
<evidence type="ECO:0000256" key="1">
    <source>
        <dbReference type="SAM" id="SignalP"/>
    </source>
</evidence>
<dbReference type="InterPro" id="IPR050491">
    <property type="entry name" value="AmpC-like"/>
</dbReference>
<dbReference type="SUPFAM" id="SSF56601">
    <property type="entry name" value="beta-lactamase/transpeptidase-like"/>
    <property type="match status" value="1"/>
</dbReference>
<dbReference type="OrthoDB" id="9799367at2"/>
<evidence type="ECO:0000313" key="3">
    <source>
        <dbReference type="EMBL" id="ANB17343.1"/>
    </source>
</evidence>
<evidence type="ECO:0000259" key="2">
    <source>
        <dbReference type="Pfam" id="PF00144"/>
    </source>
</evidence>
<protein>
    <submittedName>
        <fullName evidence="3">Penicillin-binding protein, beta-lactamase class C</fullName>
    </submittedName>
</protein>
<keyword evidence="4" id="KW-1185">Reference proteome</keyword>
<keyword evidence="1" id="KW-0732">Signal</keyword>
<feature type="domain" description="Beta-lactamase-related" evidence="2">
    <location>
        <begin position="46"/>
        <end position="365"/>
    </location>
</feature>
<name>A0A160DUH2_9GAMM</name>
<dbReference type="EMBL" id="CP015249">
    <property type="protein sequence ID" value="ANB17343.1"/>
    <property type="molecule type" value="Genomic_DNA"/>
</dbReference>
<organism evidence="3 4">
    <name type="scientific">Dokdonella koreensis DS-123</name>
    <dbReference type="NCBI Taxonomy" id="1300342"/>
    <lineage>
        <taxon>Bacteria</taxon>
        <taxon>Pseudomonadati</taxon>
        <taxon>Pseudomonadota</taxon>
        <taxon>Gammaproteobacteria</taxon>
        <taxon>Lysobacterales</taxon>
        <taxon>Rhodanobacteraceae</taxon>
        <taxon>Dokdonella</taxon>
    </lineage>
</organism>
<dbReference type="PANTHER" id="PTHR46825">
    <property type="entry name" value="D-ALANYL-D-ALANINE-CARBOXYPEPTIDASE/ENDOPEPTIDASE AMPH"/>
    <property type="match status" value="1"/>
</dbReference>
<dbReference type="AlphaFoldDB" id="A0A160DUH2"/>
<proteinExistence type="predicted"/>
<dbReference type="PANTHER" id="PTHR46825:SF9">
    <property type="entry name" value="BETA-LACTAMASE-RELATED DOMAIN-CONTAINING PROTEIN"/>
    <property type="match status" value="1"/>
</dbReference>
<gene>
    <name evidence="3" type="ORF">I596_1313</name>
</gene>
<dbReference type="InterPro" id="IPR006311">
    <property type="entry name" value="TAT_signal"/>
</dbReference>
<evidence type="ECO:0000313" key="4">
    <source>
        <dbReference type="Proteomes" id="UP000076830"/>
    </source>
</evidence>
<dbReference type="STRING" id="1300342.I596_1313"/>
<accession>A0A160DUH2</accession>
<dbReference type="RefSeq" id="WP_067645481.1">
    <property type="nucleotide sequence ID" value="NZ_CP015249.1"/>
</dbReference>
<dbReference type="Gene3D" id="3.40.710.10">
    <property type="entry name" value="DD-peptidase/beta-lactamase superfamily"/>
    <property type="match status" value="1"/>
</dbReference>
<dbReference type="InterPro" id="IPR001466">
    <property type="entry name" value="Beta-lactam-related"/>
</dbReference>
<dbReference type="PROSITE" id="PS51318">
    <property type="entry name" value="TAT"/>
    <property type="match status" value="1"/>
</dbReference>
<feature type="chain" id="PRO_5007813179" evidence="1">
    <location>
        <begin position="37"/>
        <end position="372"/>
    </location>
</feature>
<dbReference type="KEGG" id="dko:I596_1313"/>
<dbReference type="Pfam" id="PF00144">
    <property type="entry name" value="Beta-lactamase"/>
    <property type="match status" value="1"/>
</dbReference>
<dbReference type="PATRIC" id="fig|1300342.3.peg.1280"/>
<dbReference type="Proteomes" id="UP000076830">
    <property type="component" value="Chromosome"/>
</dbReference>
<sequence length="372" mass="40646">MPLPAETRPEPPRAASPTRRRLLGLALLAPAMAALAEEPGDFIAAHAAEHAFSGSVLVRKRADVVYARSFGLASRAFGVRNRLRTRYRIASITKAFTAVLVLQLHEQGRVDLHRPIRAYLPGYRSNGAATITAHHLLNHTSGLPNMDTVTDLEAALKDGIPVYQTPMTRDQLLERYCSGDLVAAPGQRFDYNNADYVVLGNLIEQVCGRPYEDVLQAQILDPLDLGDTGLLRQAAIVDGLADCYFYRDDLGAFANDLPVYPENWYAAGAMYATAGDLLAFADALFGGRLLRPASLARMTAGGLDDYGYGVWSYTMRVGDRRSRVVKRPGRIMGAQGQLFRMIDEDITVIALSNAGRVDMDAFVAAIGRRYAA</sequence>
<dbReference type="InterPro" id="IPR012338">
    <property type="entry name" value="Beta-lactam/transpept-like"/>
</dbReference>